<feature type="domain" description="Dynein heavy chain linker" evidence="14">
    <location>
        <begin position="321"/>
        <end position="723"/>
    </location>
</feature>
<dbReference type="InterPro" id="IPR026983">
    <property type="entry name" value="DHC"/>
</dbReference>
<dbReference type="Gene3D" id="1.10.8.710">
    <property type="match status" value="1"/>
</dbReference>
<keyword evidence="3" id="KW-0963">Cytoplasm</keyword>
<feature type="domain" description="Dynein heavy chain hydrolytic ATP-binding dynein motor region" evidence="15">
    <location>
        <begin position="810"/>
        <end position="880"/>
    </location>
</feature>
<dbReference type="InterPro" id="IPR035699">
    <property type="entry name" value="AAA_6"/>
</dbReference>
<dbReference type="GO" id="GO:0030286">
    <property type="term" value="C:dynein complex"/>
    <property type="evidence" value="ECO:0007669"/>
    <property type="project" value="UniProtKB-KW"/>
</dbReference>
<dbReference type="InterPro" id="IPR043157">
    <property type="entry name" value="Dynein_AAA1S"/>
</dbReference>
<dbReference type="GO" id="GO:0005524">
    <property type="term" value="F:ATP binding"/>
    <property type="evidence" value="ECO:0007669"/>
    <property type="project" value="UniProtKB-KW"/>
</dbReference>
<keyword evidence="12" id="KW-0966">Cell projection</keyword>
<keyword evidence="6" id="KW-0067">ATP-binding</keyword>
<dbReference type="Gene3D" id="1.10.287.2620">
    <property type="match status" value="1"/>
</dbReference>
<evidence type="ECO:0000256" key="5">
    <source>
        <dbReference type="ARBA" id="ARBA00022741"/>
    </source>
</evidence>
<evidence type="ECO:0000259" key="15">
    <source>
        <dbReference type="Pfam" id="PF12774"/>
    </source>
</evidence>
<dbReference type="PANTHER" id="PTHR22878:SF66">
    <property type="entry name" value="DYNEIN AXONEMAL HEAVY CHAIN 7"/>
    <property type="match status" value="1"/>
</dbReference>
<dbReference type="InterPro" id="IPR042228">
    <property type="entry name" value="Dynein_linker_3"/>
</dbReference>
<dbReference type="Gene3D" id="1.20.140.100">
    <property type="entry name" value="Dynein heavy chain, N-terminal domain 2"/>
    <property type="match status" value="1"/>
</dbReference>
<dbReference type="InterPro" id="IPR027417">
    <property type="entry name" value="P-loop_NTPase"/>
</dbReference>
<evidence type="ECO:0000313" key="16">
    <source>
        <dbReference type="EMBL" id="GAB0191733.1"/>
    </source>
</evidence>
<keyword evidence="11" id="KW-0206">Cytoskeleton</keyword>
<keyword evidence="9" id="KW-0969">Cilium</keyword>
<evidence type="ECO:0000256" key="13">
    <source>
        <dbReference type="SAM" id="Coils"/>
    </source>
</evidence>
<evidence type="ECO:0000256" key="9">
    <source>
        <dbReference type="ARBA" id="ARBA00023069"/>
    </source>
</evidence>
<dbReference type="Proteomes" id="UP001623348">
    <property type="component" value="Unassembled WGS sequence"/>
</dbReference>
<dbReference type="FunFam" id="3.20.180.20:FF:000003">
    <property type="entry name" value="Dynein heavy chain 12, axonemal"/>
    <property type="match status" value="1"/>
</dbReference>
<keyword evidence="10" id="KW-0505">Motor protein</keyword>
<evidence type="ECO:0000256" key="10">
    <source>
        <dbReference type="ARBA" id="ARBA00023175"/>
    </source>
</evidence>
<evidence type="ECO:0000256" key="6">
    <source>
        <dbReference type="ARBA" id="ARBA00022840"/>
    </source>
</evidence>
<evidence type="ECO:0000256" key="11">
    <source>
        <dbReference type="ARBA" id="ARBA00023212"/>
    </source>
</evidence>
<dbReference type="InterPro" id="IPR013602">
    <property type="entry name" value="Dynein_heavy_linker"/>
</dbReference>
<accession>A0ABC9X236</accession>
<comment type="similarity">
    <text evidence="2">Belongs to the dynein heavy chain family.</text>
</comment>
<comment type="caution">
    <text evidence="16">The sequence shown here is derived from an EMBL/GenBank/DDBJ whole genome shotgun (WGS) entry which is preliminary data.</text>
</comment>
<organism evidence="16 17">
    <name type="scientific">Grus japonensis</name>
    <name type="common">Japanese crane</name>
    <name type="synonym">Red-crowned crane</name>
    <dbReference type="NCBI Taxonomy" id="30415"/>
    <lineage>
        <taxon>Eukaryota</taxon>
        <taxon>Metazoa</taxon>
        <taxon>Chordata</taxon>
        <taxon>Craniata</taxon>
        <taxon>Vertebrata</taxon>
        <taxon>Euteleostomi</taxon>
        <taxon>Archelosauria</taxon>
        <taxon>Archosauria</taxon>
        <taxon>Dinosauria</taxon>
        <taxon>Saurischia</taxon>
        <taxon>Theropoda</taxon>
        <taxon>Coelurosauria</taxon>
        <taxon>Aves</taxon>
        <taxon>Neognathae</taxon>
        <taxon>Neoaves</taxon>
        <taxon>Gruiformes</taxon>
        <taxon>Gruidae</taxon>
        <taxon>Grus</taxon>
    </lineage>
</organism>
<sequence length="973" mass="113199">MLGNGVVPTQRRCLAHVDMGTEQKSVQAYKHPGFILRLILENDGIKFEHDFNDYEDILLNVYTVMIQAVSDIPRIETKLFSKWPKGEFSSTVLKPVILDEILDEHKKRIREEIIKESAAPVEHLKLYDKYSFLINKQAEQDIDRFLTEEHNFEEMKREIIKYQKLVKEIKYNSRKACMQKVQTCDMLELEQKLVDAVNCVDFLIECVNFSPADIRLNSNVFQWYARMPDIFEEHRKIIKEKTEQFQDGLKIRCEQFVEELKSYSKQVEELSTLGDIQEVNRYLKKAQALNTKLDLAAEKIDQFNSEEESFGWPVSQYPQHKNLRNTLAPYLCLYDMTVEFNRKHKDWTEGSFTEVDPDKVEVDVGNYWHGLYKLEKAFHNSPNALTIARQLKSKVEEFRCHIPLIQVICNPGLQERHWKEMSKIAGLPLSPSEDSNVLSYINLHLEQFLEKFETISETASKEHSLEKALTKMISEWDQMEFTLLAYRETGTHILSSVDDIQMLLDDHIVKTQTMRGSPFIKHCENRIREWEGKLLLVQEILDEWLKVQATWLYLEPIFSSPDIMAQMPEESRRFSSVVRIWKDLMKAVFQGKRVLTVVIIDKMLEKLRKCNEFLELILKGLNEYLEKKRLFFPRFFFLSNDELLEILSETKDPTRVQPHLKKCFEGIARVEFSDVLDITHIKSSEGETVELIETISTSEARGQVEKWLVELEAAMLKSVHKVIGCALEAYPKTPRVNWALEDFLEQNNRQIEDVVTLVRGKLSKQNRVTLGALVVLDVHARDVLASLVSKKVKDESDFEWLSQLRYYWEALFRTVAMMVPDYAMIAEIVLYSCGFVTARPLSVKIVATYRLCSEQLSSQHHYDYGMRAVKSVLTAAGNLKGITSDLFPGVKLPKPDYNDLLEAIKTNCDAMNLQMTDVFTMKILQIYEMMIVRHGFMIVGEPFGGKTCAYRVLAGALGHICEKVSKHFYKYFW</sequence>
<feature type="coiled-coil region" evidence="13">
    <location>
        <begin position="253"/>
        <end position="306"/>
    </location>
</feature>
<dbReference type="Gene3D" id="3.40.50.300">
    <property type="entry name" value="P-loop containing nucleotide triphosphate hydrolases"/>
    <property type="match status" value="1"/>
</dbReference>
<name>A0ABC9X236_GRUJA</name>
<dbReference type="Gene3D" id="3.20.180.20">
    <property type="entry name" value="Dynein heavy chain, N-terminal domain 2"/>
    <property type="match status" value="1"/>
</dbReference>
<evidence type="ECO:0000256" key="2">
    <source>
        <dbReference type="ARBA" id="ARBA00008887"/>
    </source>
</evidence>
<keyword evidence="4" id="KW-0493">Microtubule</keyword>
<dbReference type="Pfam" id="PF12774">
    <property type="entry name" value="AAA_6"/>
    <property type="match status" value="1"/>
</dbReference>
<comment type="subcellular location">
    <subcellularLocation>
        <location evidence="1">Cytoplasm</location>
        <location evidence="1">Cytoskeleton</location>
        <location evidence="1">Cilium axoneme</location>
    </subcellularLocation>
</comment>
<dbReference type="GO" id="GO:0005930">
    <property type="term" value="C:axoneme"/>
    <property type="evidence" value="ECO:0007669"/>
    <property type="project" value="UniProtKB-SubCell"/>
</dbReference>
<dbReference type="InterPro" id="IPR042222">
    <property type="entry name" value="Dynein_2_N"/>
</dbReference>
<evidence type="ECO:0000256" key="12">
    <source>
        <dbReference type="ARBA" id="ARBA00023273"/>
    </source>
</evidence>
<keyword evidence="17" id="KW-1185">Reference proteome</keyword>
<dbReference type="Pfam" id="PF08393">
    <property type="entry name" value="DHC_N2"/>
    <property type="match status" value="1"/>
</dbReference>
<keyword evidence="8 13" id="KW-0175">Coiled coil</keyword>
<evidence type="ECO:0000313" key="17">
    <source>
        <dbReference type="Proteomes" id="UP001623348"/>
    </source>
</evidence>
<dbReference type="FunFam" id="1.20.140.100:FF:000004">
    <property type="entry name" value="Dynein axonemal heavy chain 6"/>
    <property type="match status" value="1"/>
</dbReference>
<dbReference type="FunFam" id="1.10.287.2620:FF:000002">
    <property type="entry name" value="Dynein heavy chain 2, axonemal"/>
    <property type="match status" value="1"/>
</dbReference>
<dbReference type="GO" id="GO:0005874">
    <property type="term" value="C:microtubule"/>
    <property type="evidence" value="ECO:0007669"/>
    <property type="project" value="UniProtKB-KW"/>
</dbReference>
<proteinExistence type="inferred from homology"/>
<reference evidence="16 17" key="1">
    <citation type="submission" date="2024-06" db="EMBL/GenBank/DDBJ databases">
        <title>The draft genome of Grus japonensis, version 3.</title>
        <authorList>
            <person name="Nabeshima K."/>
            <person name="Suzuki S."/>
            <person name="Onuma M."/>
        </authorList>
    </citation>
    <scope>NUCLEOTIDE SEQUENCE [LARGE SCALE GENOMIC DNA]</scope>
    <source>
        <strain evidence="16 17">451A</strain>
    </source>
</reference>
<evidence type="ECO:0000256" key="1">
    <source>
        <dbReference type="ARBA" id="ARBA00004430"/>
    </source>
</evidence>
<keyword evidence="7" id="KW-0243">Dynein</keyword>
<evidence type="ECO:0000256" key="8">
    <source>
        <dbReference type="ARBA" id="ARBA00023054"/>
    </source>
</evidence>
<keyword evidence="5" id="KW-0547">Nucleotide-binding</keyword>
<evidence type="ECO:0000256" key="7">
    <source>
        <dbReference type="ARBA" id="ARBA00023017"/>
    </source>
</evidence>
<evidence type="ECO:0000256" key="4">
    <source>
        <dbReference type="ARBA" id="ARBA00022701"/>
    </source>
</evidence>
<evidence type="ECO:0000259" key="14">
    <source>
        <dbReference type="Pfam" id="PF08393"/>
    </source>
</evidence>
<protein>
    <submittedName>
        <fullName evidence="16">Dynein axonemal heavy chain 7</fullName>
    </submittedName>
</protein>
<dbReference type="PANTHER" id="PTHR22878">
    <property type="entry name" value="DYNEIN HEAVY CHAIN 6, AXONEMAL-LIKE-RELATED"/>
    <property type="match status" value="1"/>
</dbReference>
<dbReference type="AlphaFoldDB" id="A0ABC9X236"/>
<evidence type="ECO:0000256" key="3">
    <source>
        <dbReference type="ARBA" id="ARBA00022490"/>
    </source>
</evidence>
<dbReference type="EMBL" id="BAAFJT010000006">
    <property type="protein sequence ID" value="GAB0191733.1"/>
    <property type="molecule type" value="Genomic_DNA"/>
</dbReference>
<gene>
    <name evidence="16" type="ORF">GRJ2_001638600</name>
</gene>